<dbReference type="RefSeq" id="WP_099558445.1">
    <property type="nucleotide sequence ID" value="NZ_LT960614.1"/>
</dbReference>
<dbReference type="AlphaFoldDB" id="A0A2C9DDA1"/>
<dbReference type="OrthoDB" id="9798763at2"/>
<feature type="domain" description="Oxidoreductase molybdopterin-binding" evidence="2">
    <location>
        <begin position="68"/>
        <end position="145"/>
    </location>
</feature>
<proteinExistence type="predicted"/>
<evidence type="ECO:0000259" key="2">
    <source>
        <dbReference type="Pfam" id="PF00174"/>
    </source>
</evidence>
<protein>
    <submittedName>
        <fullName evidence="3">Oxidoreductase molybdopterin binding domain protein</fullName>
    </submittedName>
</protein>
<keyword evidence="4" id="KW-1185">Reference proteome</keyword>
<feature type="signal peptide" evidence="1">
    <location>
        <begin position="1"/>
        <end position="25"/>
    </location>
</feature>
<evidence type="ECO:0000256" key="1">
    <source>
        <dbReference type="SAM" id="SignalP"/>
    </source>
</evidence>
<sequence length="171" mass="18603">MMRKTIAFRSTVLAAVLAFAPAAMAGSLPAPTGDVILTVTGKIENTNVDGTAQFDRAMLEALPGRHATMETPWTEGKVSFDGPLGRALMEAVGATGDNLNVVALNDYAAEVPMADVLDHDTIFATKMNGEEMSVRDKGPLFLIYPFDKEADLYNEKYFSRSVWQIKSIDVR</sequence>
<feature type="chain" id="PRO_5013310849" evidence="1">
    <location>
        <begin position="26"/>
        <end position="171"/>
    </location>
</feature>
<accession>A0A2C9DDA1</accession>
<dbReference type="InterPro" id="IPR036374">
    <property type="entry name" value="OxRdtase_Mopterin-bd_sf"/>
</dbReference>
<evidence type="ECO:0000313" key="3">
    <source>
        <dbReference type="EMBL" id="SON58223.1"/>
    </source>
</evidence>
<dbReference type="Pfam" id="PF00174">
    <property type="entry name" value="Oxidored_molyb"/>
    <property type="match status" value="1"/>
</dbReference>
<dbReference type="InterPro" id="IPR000572">
    <property type="entry name" value="OxRdtase_Mopterin-bd_dom"/>
</dbReference>
<keyword evidence="1" id="KW-0732">Signal</keyword>
<dbReference type="EMBL" id="LT960614">
    <property type="protein sequence ID" value="SON58223.1"/>
    <property type="molecule type" value="Genomic_DNA"/>
</dbReference>
<dbReference type="Gene3D" id="3.90.420.10">
    <property type="entry name" value="Oxidoreductase, molybdopterin-binding domain"/>
    <property type="match status" value="1"/>
</dbReference>
<evidence type="ECO:0000313" key="4">
    <source>
        <dbReference type="Proteomes" id="UP000223606"/>
    </source>
</evidence>
<gene>
    <name evidence="3" type="ORF">HDIA_4682</name>
</gene>
<dbReference type="SUPFAM" id="SSF56524">
    <property type="entry name" value="Oxidoreductase molybdopterin-binding domain"/>
    <property type="match status" value="1"/>
</dbReference>
<dbReference type="Proteomes" id="UP000223606">
    <property type="component" value="Chromosome 1"/>
</dbReference>
<name>A0A2C9DDA1_9HYPH</name>
<reference evidence="4" key="1">
    <citation type="submission" date="2017-09" db="EMBL/GenBank/DDBJ databases">
        <title>Genome sequence of Nannocystis excedens DSM 71.</title>
        <authorList>
            <person name="Blom J."/>
        </authorList>
    </citation>
    <scope>NUCLEOTIDE SEQUENCE [LARGE SCALE GENOMIC DNA]</scope>
    <source>
        <strain evidence="4">type strain: E19</strain>
    </source>
</reference>
<dbReference type="KEGG" id="hdi:HDIA_4682"/>
<organism evidence="3 4">
    <name type="scientific">Hartmannibacter diazotrophicus</name>
    <dbReference type="NCBI Taxonomy" id="1482074"/>
    <lineage>
        <taxon>Bacteria</taxon>
        <taxon>Pseudomonadati</taxon>
        <taxon>Pseudomonadota</taxon>
        <taxon>Alphaproteobacteria</taxon>
        <taxon>Hyphomicrobiales</taxon>
        <taxon>Pleomorphomonadaceae</taxon>
        <taxon>Hartmannibacter</taxon>
    </lineage>
</organism>